<keyword evidence="2" id="KW-1185">Reference proteome</keyword>
<dbReference type="Gene3D" id="3.20.20.370">
    <property type="entry name" value="Glycoside hydrolase/deacetylase"/>
    <property type="match status" value="1"/>
</dbReference>
<protein>
    <submittedName>
        <fullName evidence="1">Glycosyl transferase group 1</fullName>
    </submittedName>
</protein>
<proteinExistence type="predicted"/>
<keyword evidence="1" id="KW-0808">Transferase</keyword>
<evidence type="ECO:0000313" key="1">
    <source>
        <dbReference type="EMBL" id="CUS36530.1"/>
    </source>
</evidence>
<accession>A0A0S4LN70</accession>
<evidence type="ECO:0000313" key="2">
    <source>
        <dbReference type="Proteomes" id="UP000199032"/>
    </source>
</evidence>
<dbReference type="AlphaFoldDB" id="A0A0S4LN70"/>
<dbReference type="InterPro" id="IPR011330">
    <property type="entry name" value="Glyco_hydro/deAcase_b/a-brl"/>
</dbReference>
<sequence>MKKLYYYLKPAIPWAIRVRARRLMANRLRRQFSSSWPIWEPAARSPDGWPGWPKGKQFAFVVTHDVEGMRGLARCKQLAELDMACGIRSSFHFVPEGEYQVPDLLRAELENKGFEIAVHDLHHDGTLYRSSQHFQVQARKINEYCEKWKASGFRAGFMFHNLEWLHDLNVAYDASTFDIDPFEPQPDGVGTIFPFWVQQSGSKGYVELPYTLPQDSTLFVIFRETTIDLWKQKLDWVASHGGMALVIVHPDYLSFDGKPQPSEYPADLYEQLLKYVTTRYGDRCWYALPREVAAFAAQVKPRLPQDLSHFSRLCGEGR</sequence>
<dbReference type="GO" id="GO:0016740">
    <property type="term" value="F:transferase activity"/>
    <property type="evidence" value="ECO:0007669"/>
    <property type="project" value="UniProtKB-KW"/>
</dbReference>
<organism evidence="1 2">
    <name type="scientific">Candidatus Nitrospira nitrosa</name>
    <dbReference type="NCBI Taxonomy" id="1742972"/>
    <lineage>
        <taxon>Bacteria</taxon>
        <taxon>Pseudomonadati</taxon>
        <taxon>Nitrospirota</taxon>
        <taxon>Nitrospiria</taxon>
        <taxon>Nitrospirales</taxon>
        <taxon>Nitrospiraceae</taxon>
        <taxon>Nitrospira</taxon>
    </lineage>
</organism>
<dbReference type="GO" id="GO:0005975">
    <property type="term" value="P:carbohydrate metabolic process"/>
    <property type="evidence" value="ECO:0007669"/>
    <property type="project" value="InterPro"/>
</dbReference>
<name>A0A0S4LN70_9BACT</name>
<dbReference type="EMBL" id="CZQA01000009">
    <property type="protein sequence ID" value="CUS36530.1"/>
    <property type="molecule type" value="Genomic_DNA"/>
</dbReference>
<gene>
    <name evidence="1" type="ORF">COMA1_30104</name>
</gene>
<reference evidence="1 2" key="1">
    <citation type="submission" date="2015-10" db="EMBL/GenBank/DDBJ databases">
        <authorList>
            <person name="Gilbert D.G."/>
        </authorList>
    </citation>
    <scope>NUCLEOTIDE SEQUENCE [LARGE SCALE GENOMIC DNA]</scope>
    <source>
        <strain evidence="1">COMA1</strain>
    </source>
</reference>
<dbReference type="RefSeq" id="WP_176698034.1">
    <property type="nucleotide sequence ID" value="NZ_CZQA01000009.1"/>
</dbReference>
<dbReference type="SUPFAM" id="SSF88713">
    <property type="entry name" value="Glycoside hydrolase/deacetylase"/>
    <property type="match status" value="1"/>
</dbReference>
<dbReference type="STRING" id="1742972.COMA1_30104"/>
<dbReference type="Proteomes" id="UP000199032">
    <property type="component" value="Unassembled WGS sequence"/>
</dbReference>